<keyword evidence="9 10" id="KW-0472">Membrane</keyword>
<dbReference type="InterPro" id="IPR051045">
    <property type="entry name" value="TonB-dependent_transducer"/>
</dbReference>
<dbReference type="RefSeq" id="WP_096349542.1">
    <property type="nucleotide sequence ID" value="NZ_AP017313.1"/>
</dbReference>
<dbReference type="PANTHER" id="PTHR33446:SF2">
    <property type="entry name" value="PROTEIN TONB"/>
    <property type="match status" value="1"/>
</dbReference>
<dbReference type="PROSITE" id="PS52016">
    <property type="entry name" value="TONB_DEPENDENT_REC_3"/>
    <property type="match status" value="1"/>
</dbReference>
<dbReference type="NCBIfam" id="TIGR04057">
    <property type="entry name" value="SusC_RagA_signa"/>
    <property type="match status" value="1"/>
</dbReference>
<evidence type="ECO:0000256" key="3">
    <source>
        <dbReference type="ARBA" id="ARBA00022448"/>
    </source>
</evidence>
<dbReference type="OrthoDB" id="649093at2"/>
<keyword evidence="7" id="KW-0653">Protein transport</keyword>
<dbReference type="SUPFAM" id="SSF74653">
    <property type="entry name" value="TolA/TonB C-terminal domain"/>
    <property type="match status" value="1"/>
</dbReference>
<evidence type="ECO:0000256" key="8">
    <source>
        <dbReference type="ARBA" id="ARBA00022989"/>
    </source>
</evidence>
<dbReference type="Gene3D" id="3.30.1150.10">
    <property type="match status" value="1"/>
</dbReference>
<evidence type="ECO:0000256" key="9">
    <source>
        <dbReference type="ARBA" id="ARBA00023136"/>
    </source>
</evidence>
<sequence length="568" mass="64003">MTWWQYLVLVNIYLLLFYVFYVVLLSSETFFQLNRIYLVSAALFSFFIPMIQSDWVKNLFITQKVEYSIYSSPVFLYHFKPIRDTHITMGEILVWVYSTGIAFLVIRFLAQVIALNRIIRKPQSEIAYSFFKKIKLGNQQENRDVIAAHENVHAKQWHSADVLVMEAVMIINWFNPVVYLYRYAIKHIHEYIADRQAIKAGTGKAEYALILLSQTFDTPAHQLVNPFFNKSLLKQRIMMLHKNKSQRVALVKYFLSAPLFILMLILSSATVNNSKTIRLINTKFQTVLLKPANEITEITIDKSSDKNGLVRLNTTLIDTPQKKKIITITIDDTAKKAGPVFTAVEQNPSFPGGLEAFYRFLGKNVKYPQEMRDKNVQGRVIIRFIVEQDGALTNFNIVRDLGYGAGEEAVRVLALSPKWEPGIQNGRAVRVMYSVPINFTLADEGPAKPVENKSGAINGVKGTVIGLTLQKDKSNPEDTVSNQNAIHIIGAGANPLYIIDGKQTASNGLSLIDPKEIESISVLKDKSATALYGAKASGGVIIVTTKKSKKLQILSSPKTDYTNPQFHN</sequence>
<name>A0A125T208_9SPHI</name>
<dbReference type="GO" id="GO:0009279">
    <property type="term" value="C:cell outer membrane"/>
    <property type="evidence" value="ECO:0007669"/>
    <property type="project" value="UniProtKB-SubCell"/>
</dbReference>
<dbReference type="InterPro" id="IPR006260">
    <property type="entry name" value="TonB/TolA_C"/>
</dbReference>
<dbReference type="InterPro" id="IPR037066">
    <property type="entry name" value="Plug_dom_sf"/>
</dbReference>
<keyword evidence="4" id="KW-1003">Cell membrane</keyword>
<gene>
    <name evidence="11" type="ORF">MgSA37_00342</name>
</gene>
<dbReference type="InterPro" id="IPR039426">
    <property type="entry name" value="TonB-dep_rcpt-like"/>
</dbReference>
<evidence type="ECO:0000313" key="11">
    <source>
        <dbReference type="EMBL" id="BAU52192.1"/>
    </source>
</evidence>
<dbReference type="Pfam" id="PF07715">
    <property type="entry name" value="Plug"/>
    <property type="match status" value="1"/>
</dbReference>
<dbReference type="CDD" id="cd07341">
    <property type="entry name" value="M56_BlaR1_MecR1_like"/>
    <property type="match status" value="1"/>
</dbReference>
<evidence type="ECO:0000313" key="12">
    <source>
        <dbReference type="Proteomes" id="UP000218263"/>
    </source>
</evidence>
<keyword evidence="8" id="KW-1133">Transmembrane helix</keyword>
<organism evidence="11 12">
    <name type="scientific">Mucilaginibacter gotjawali</name>
    <dbReference type="NCBI Taxonomy" id="1550579"/>
    <lineage>
        <taxon>Bacteria</taxon>
        <taxon>Pseudomonadati</taxon>
        <taxon>Bacteroidota</taxon>
        <taxon>Sphingobacteriia</taxon>
        <taxon>Sphingobacteriales</taxon>
        <taxon>Sphingobacteriaceae</taxon>
        <taxon>Mucilaginibacter</taxon>
    </lineage>
</organism>
<evidence type="ECO:0000256" key="4">
    <source>
        <dbReference type="ARBA" id="ARBA00022475"/>
    </source>
</evidence>
<protein>
    <submittedName>
        <fullName evidence="11">Gram-negative bacterial tonB protein</fullName>
    </submittedName>
</protein>
<keyword evidence="6 10" id="KW-0812">Transmembrane</keyword>
<keyword evidence="10" id="KW-1134">Transmembrane beta strand</keyword>
<dbReference type="EMBL" id="AP017313">
    <property type="protein sequence ID" value="BAU52192.1"/>
    <property type="molecule type" value="Genomic_DNA"/>
</dbReference>
<evidence type="ECO:0000256" key="1">
    <source>
        <dbReference type="ARBA" id="ARBA00004383"/>
    </source>
</evidence>
<proteinExistence type="inferred from homology"/>
<dbReference type="AlphaFoldDB" id="A0A125T208"/>
<comment type="similarity">
    <text evidence="2">Belongs to the TonB family.</text>
</comment>
<dbReference type="PANTHER" id="PTHR33446">
    <property type="entry name" value="PROTEIN TONB-RELATED"/>
    <property type="match status" value="1"/>
</dbReference>
<comment type="similarity">
    <text evidence="10">Belongs to the TonB-dependent receptor family.</text>
</comment>
<dbReference type="GO" id="GO:0055085">
    <property type="term" value="P:transmembrane transport"/>
    <property type="evidence" value="ECO:0007669"/>
    <property type="project" value="InterPro"/>
</dbReference>
<dbReference type="GO" id="GO:0015031">
    <property type="term" value="P:protein transport"/>
    <property type="evidence" value="ECO:0007669"/>
    <property type="project" value="UniProtKB-KW"/>
</dbReference>
<dbReference type="Pfam" id="PF05569">
    <property type="entry name" value="Peptidase_M56"/>
    <property type="match status" value="1"/>
</dbReference>
<dbReference type="PROSITE" id="PS52015">
    <property type="entry name" value="TONB_CTD"/>
    <property type="match status" value="1"/>
</dbReference>
<dbReference type="InterPro" id="IPR008756">
    <property type="entry name" value="Peptidase_M56"/>
</dbReference>
<keyword evidence="3 10" id="KW-0813">Transport</keyword>
<dbReference type="SUPFAM" id="SSF56935">
    <property type="entry name" value="Porins"/>
    <property type="match status" value="1"/>
</dbReference>
<dbReference type="NCBIfam" id="TIGR01352">
    <property type="entry name" value="tonB_Cterm"/>
    <property type="match status" value="1"/>
</dbReference>
<evidence type="ECO:0000256" key="5">
    <source>
        <dbReference type="ARBA" id="ARBA00022519"/>
    </source>
</evidence>
<dbReference type="InterPro" id="IPR037682">
    <property type="entry name" value="TonB_C"/>
</dbReference>
<evidence type="ECO:0000256" key="6">
    <source>
        <dbReference type="ARBA" id="ARBA00022692"/>
    </source>
</evidence>
<dbReference type="GO" id="GO:0098797">
    <property type="term" value="C:plasma membrane protein complex"/>
    <property type="evidence" value="ECO:0007669"/>
    <property type="project" value="TreeGrafter"/>
</dbReference>
<keyword evidence="12" id="KW-1185">Reference proteome</keyword>
<dbReference type="Gene3D" id="2.170.130.10">
    <property type="entry name" value="TonB-dependent receptor, plug domain"/>
    <property type="match status" value="1"/>
</dbReference>
<evidence type="ECO:0000256" key="10">
    <source>
        <dbReference type="PROSITE-ProRule" id="PRU01360"/>
    </source>
</evidence>
<dbReference type="GO" id="GO:0031992">
    <property type="term" value="F:energy transducer activity"/>
    <property type="evidence" value="ECO:0007669"/>
    <property type="project" value="TreeGrafter"/>
</dbReference>
<keyword evidence="10" id="KW-0998">Cell outer membrane</keyword>
<evidence type="ECO:0000256" key="7">
    <source>
        <dbReference type="ARBA" id="ARBA00022927"/>
    </source>
</evidence>
<reference evidence="11 12" key="1">
    <citation type="submission" date="2015-12" db="EMBL/GenBank/DDBJ databases">
        <title>Genome sequence of Mucilaginibacter gotjawali.</title>
        <authorList>
            <person name="Lee J.S."/>
            <person name="Lee K.C."/>
            <person name="Kim K.K."/>
            <person name="Lee B.W."/>
        </authorList>
    </citation>
    <scope>NUCLEOTIDE SEQUENCE [LARGE SCALE GENOMIC DNA]</scope>
    <source>
        <strain evidence="11 12">SA3-7</strain>
    </source>
</reference>
<dbReference type="InterPro" id="IPR012910">
    <property type="entry name" value="Plug_dom"/>
</dbReference>
<dbReference type="Proteomes" id="UP000218263">
    <property type="component" value="Chromosome"/>
</dbReference>
<comment type="subcellular location">
    <subcellularLocation>
        <location evidence="1">Cell inner membrane</location>
        <topology evidence="1">Single-pass membrane protein</topology>
        <orientation evidence="1">Periplasmic side</orientation>
    </subcellularLocation>
    <subcellularLocation>
        <location evidence="10">Cell outer membrane</location>
        <topology evidence="10">Multi-pass membrane protein</topology>
    </subcellularLocation>
</comment>
<dbReference type="InterPro" id="IPR023997">
    <property type="entry name" value="TonB-dep_OMP_SusC/RagA_CS"/>
</dbReference>
<dbReference type="Pfam" id="PF03544">
    <property type="entry name" value="TonB_C"/>
    <property type="match status" value="1"/>
</dbReference>
<keyword evidence="5" id="KW-0997">Cell inner membrane</keyword>
<dbReference type="KEGG" id="mgot:MgSA37_00342"/>
<evidence type="ECO:0000256" key="2">
    <source>
        <dbReference type="ARBA" id="ARBA00006555"/>
    </source>
</evidence>
<accession>A0A125T208</accession>